<gene>
    <name evidence="1" type="ORF">SAMN04488522_1011123</name>
</gene>
<reference evidence="2" key="1">
    <citation type="submission" date="2016-11" db="EMBL/GenBank/DDBJ databases">
        <authorList>
            <person name="Varghese N."/>
            <person name="Submissions S."/>
        </authorList>
    </citation>
    <scope>NUCLEOTIDE SEQUENCE [LARGE SCALE GENOMIC DNA]</scope>
    <source>
        <strain evidence="2">DSM 16990</strain>
    </source>
</reference>
<proteinExistence type="predicted"/>
<dbReference type="Proteomes" id="UP000184287">
    <property type="component" value="Unassembled WGS sequence"/>
</dbReference>
<evidence type="ECO:0000313" key="2">
    <source>
        <dbReference type="Proteomes" id="UP000184287"/>
    </source>
</evidence>
<evidence type="ECO:0000313" key="1">
    <source>
        <dbReference type="EMBL" id="SHE75894.1"/>
    </source>
</evidence>
<dbReference type="STRING" id="288992.SAMN04488522_1011123"/>
<organism evidence="1 2">
    <name type="scientific">Pedobacter caeni</name>
    <dbReference type="NCBI Taxonomy" id="288992"/>
    <lineage>
        <taxon>Bacteria</taxon>
        <taxon>Pseudomonadati</taxon>
        <taxon>Bacteroidota</taxon>
        <taxon>Sphingobacteriia</taxon>
        <taxon>Sphingobacteriales</taxon>
        <taxon>Sphingobacteriaceae</taxon>
        <taxon>Pedobacter</taxon>
    </lineage>
</organism>
<keyword evidence="2" id="KW-1185">Reference proteome</keyword>
<sequence>MCNPIVISREGDVSVTQCANCKVINIWNRNALMTFSFDEFYKFIEATKDLIFDDYIENNPDGIEVVIFPSPLVDISLVFTRVEWHEFFSALNQAAYMLQIYQMVHC</sequence>
<name>A0A1M4W3L9_9SPHI</name>
<accession>A0A1M4W3L9</accession>
<protein>
    <submittedName>
        <fullName evidence="1">Uncharacterized protein</fullName>
    </submittedName>
</protein>
<dbReference type="RefSeq" id="WP_073228443.1">
    <property type="nucleotide sequence ID" value="NZ_FQUQ01000001.1"/>
</dbReference>
<dbReference type="OrthoDB" id="981414at2"/>
<dbReference type="EMBL" id="FQUQ01000001">
    <property type="protein sequence ID" value="SHE75894.1"/>
    <property type="molecule type" value="Genomic_DNA"/>
</dbReference>
<dbReference type="AlphaFoldDB" id="A0A1M4W3L9"/>